<keyword evidence="2" id="KW-0812">Transmembrane</keyword>
<protein>
    <submittedName>
        <fullName evidence="3">Uncharacterized protein</fullName>
    </submittedName>
</protein>
<accession>A0AAP2YWN9</accession>
<dbReference type="AlphaFoldDB" id="A0AAP2YWN9"/>
<keyword evidence="2" id="KW-0472">Membrane</keyword>
<feature type="transmembrane region" description="Helical" evidence="2">
    <location>
        <begin position="171"/>
        <end position="193"/>
    </location>
</feature>
<dbReference type="EMBL" id="JAOPKA010000002">
    <property type="protein sequence ID" value="MCU4740892.1"/>
    <property type="molecule type" value="Genomic_DNA"/>
</dbReference>
<feature type="transmembrane region" description="Helical" evidence="2">
    <location>
        <begin position="35"/>
        <end position="53"/>
    </location>
</feature>
<feature type="region of interest" description="Disordered" evidence="1">
    <location>
        <begin position="333"/>
        <end position="399"/>
    </location>
</feature>
<gene>
    <name evidence="3" type="ORF">OB960_05690</name>
</gene>
<evidence type="ECO:0000256" key="2">
    <source>
        <dbReference type="SAM" id="Phobius"/>
    </source>
</evidence>
<sequence>MTTNSTSRAMYAIDDLGDAIDVTREFLTPVDLRRWLKLTFVVFFISALGFSGTPASPPSDVTVEDEQFEGTEFEGVLPELTGEELVTILVVLVAIALAVWLFFAIVGAIMEFVFLESLRSHAVHVRQYAMANLGRAGRLFLFRGVLGLLGIALVGIPALSIIGSAPTLDEIAMGSLALLAFVAFAYFLLYALVMQLTTEFVAPIMLLEHRGILGAWKRFWPTLTGSWKEYVVYIIVVAIAQVVLGIAIGFLAVVAGLIVGIPTAIVVAALVIFGGTIGLYFGVGVALLGIAAFVLVLALVQVPIVSYFRYYALLLLGDTNVDLDLIPEQRAAVRSGDGSDGSGLDSPAGPRDGWTDSDGGWGNSGRSERGREHESDWDTDRESRDDRGDRDRDDRDDRR</sequence>
<reference evidence="3" key="1">
    <citation type="submission" date="2022-09" db="EMBL/GenBank/DDBJ databases">
        <title>Enrichment on poylsaccharides allowed isolation of novel metabolic and taxonomic groups of Haloarchaea.</title>
        <authorList>
            <person name="Sorokin D.Y."/>
            <person name="Elcheninov A.G."/>
            <person name="Khizhniak T.V."/>
            <person name="Kolganova T.V."/>
            <person name="Kublanov I.V."/>
        </authorList>
    </citation>
    <scope>NUCLEOTIDE SEQUENCE</scope>
    <source>
        <strain evidence="3">AArc-xg1-1</strain>
    </source>
</reference>
<feature type="transmembrane region" description="Helical" evidence="2">
    <location>
        <begin position="139"/>
        <end position="165"/>
    </location>
</feature>
<feature type="transmembrane region" description="Helical" evidence="2">
    <location>
        <begin position="261"/>
        <end position="281"/>
    </location>
</feature>
<feature type="transmembrane region" description="Helical" evidence="2">
    <location>
        <begin position="287"/>
        <end position="308"/>
    </location>
</feature>
<evidence type="ECO:0000313" key="3">
    <source>
        <dbReference type="EMBL" id="MCU4740892.1"/>
    </source>
</evidence>
<dbReference type="Proteomes" id="UP001321018">
    <property type="component" value="Unassembled WGS sequence"/>
</dbReference>
<name>A0AAP2YWN9_9EURY</name>
<dbReference type="InterPro" id="IPR055966">
    <property type="entry name" value="DUF7544"/>
</dbReference>
<comment type="caution">
    <text evidence="3">The sequence shown here is derived from an EMBL/GenBank/DDBJ whole genome shotgun (WGS) entry which is preliminary data.</text>
</comment>
<proteinExistence type="predicted"/>
<feature type="transmembrane region" description="Helical" evidence="2">
    <location>
        <begin position="85"/>
        <end position="118"/>
    </location>
</feature>
<feature type="compositionally biased region" description="Basic and acidic residues" evidence="1">
    <location>
        <begin position="366"/>
        <end position="399"/>
    </location>
</feature>
<dbReference type="Pfam" id="PF24400">
    <property type="entry name" value="DUF7544"/>
    <property type="match status" value="1"/>
</dbReference>
<organism evidence="3 4">
    <name type="scientific">Natronoglomus mannanivorans</name>
    <dbReference type="NCBI Taxonomy" id="2979990"/>
    <lineage>
        <taxon>Archaea</taxon>
        <taxon>Methanobacteriati</taxon>
        <taxon>Methanobacteriota</taxon>
        <taxon>Stenosarchaea group</taxon>
        <taxon>Halobacteria</taxon>
        <taxon>Halobacteriales</taxon>
        <taxon>Natrialbaceae</taxon>
        <taxon>Natronoglomus</taxon>
    </lineage>
</organism>
<dbReference type="RefSeq" id="WP_338002728.1">
    <property type="nucleotide sequence ID" value="NZ_JAOPKA010000002.1"/>
</dbReference>
<feature type="transmembrane region" description="Helical" evidence="2">
    <location>
        <begin position="231"/>
        <end position="254"/>
    </location>
</feature>
<keyword evidence="2" id="KW-1133">Transmembrane helix</keyword>
<evidence type="ECO:0000256" key="1">
    <source>
        <dbReference type="SAM" id="MobiDB-lite"/>
    </source>
</evidence>
<evidence type="ECO:0000313" key="4">
    <source>
        <dbReference type="Proteomes" id="UP001321018"/>
    </source>
</evidence>